<dbReference type="InterPro" id="IPR023562">
    <property type="entry name" value="ClpP/TepA"/>
</dbReference>
<dbReference type="GO" id="GO:0004176">
    <property type="term" value="F:ATP-dependent peptidase activity"/>
    <property type="evidence" value="ECO:0007669"/>
    <property type="project" value="TreeGrafter"/>
</dbReference>
<comment type="caution">
    <text evidence="4">The sequence shown here is derived from an EMBL/GenBank/DDBJ whole genome shotgun (WGS) entry which is preliminary data.</text>
</comment>
<dbReference type="CDD" id="cd07016">
    <property type="entry name" value="S14_ClpP_1"/>
    <property type="match status" value="1"/>
</dbReference>
<dbReference type="Gene3D" id="3.90.226.10">
    <property type="entry name" value="2-enoyl-CoA Hydratase, Chain A, domain 1"/>
    <property type="match status" value="1"/>
</dbReference>
<proteinExistence type="predicted"/>
<sequence length="238" mass="25838">MRKLIQMLASNKDRGSRPKAETAGDEATVYLYDAIGMWGIEAGDFVRDLKAVKASTIHLRINSPGGDVFDARAMKVALEQHPAKVIAHVDGLSASAASFLMMAADEVRIADGAFVMIHNAWGLAIGNAREMRETADLLDKVDGSIVNDYVAKTGKDANQVGAWMAAETWFTSAEAIDHGFADVLAEKPKVDARLSAFDLTAYSNTPKALTEPPETTFDAMANDRQRYEARLALYERAA</sequence>
<dbReference type="NCBIfam" id="NF045542">
    <property type="entry name" value="Clp_rel_HeadMat"/>
    <property type="match status" value="1"/>
</dbReference>
<gene>
    <name evidence="4" type="ORF">SGCZBJ_12610</name>
</gene>
<dbReference type="GO" id="GO:0009368">
    <property type="term" value="C:endopeptidase Clp complex"/>
    <property type="evidence" value="ECO:0007669"/>
    <property type="project" value="TreeGrafter"/>
</dbReference>
<dbReference type="GO" id="GO:0004252">
    <property type="term" value="F:serine-type endopeptidase activity"/>
    <property type="evidence" value="ECO:0007669"/>
    <property type="project" value="TreeGrafter"/>
</dbReference>
<dbReference type="Pfam" id="PF00574">
    <property type="entry name" value="CLP_protease"/>
    <property type="match status" value="1"/>
</dbReference>
<accession>A0A2N5DG94</accession>
<name>A0A2N5DG94_9CAUL</name>
<dbReference type="GO" id="GO:0006515">
    <property type="term" value="P:protein quality control for misfolded or incompletely synthesized proteins"/>
    <property type="evidence" value="ECO:0007669"/>
    <property type="project" value="TreeGrafter"/>
</dbReference>
<reference evidence="4 5" key="1">
    <citation type="submission" date="2017-12" db="EMBL/GenBank/DDBJ databases">
        <title>The genome sequence of Caulobacter sp. 410.</title>
        <authorList>
            <person name="Gao J."/>
            <person name="Mao X."/>
            <person name="Sun J."/>
        </authorList>
    </citation>
    <scope>NUCLEOTIDE SEQUENCE [LARGE SCALE GENOMIC DNA]</scope>
    <source>
        <strain evidence="4 5">410</strain>
    </source>
</reference>
<dbReference type="EMBL" id="PJRS01000022">
    <property type="protein sequence ID" value="PLR25072.1"/>
    <property type="molecule type" value="Genomic_DNA"/>
</dbReference>
<evidence type="ECO:0000313" key="4">
    <source>
        <dbReference type="EMBL" id="PLR25072.1"/>
    </source>
</evidence>
<dbReference type="Proteomes" id="UP000234479">
    <property type="component" value="Unassembled WGS sequence"/>
</dbReference>
<organism evidence="4 5">
    <name type="scientific">Caulobacter zeae</name>
    <dbReference type="NCBI Taxonomy" id="2055137"/>
    <lineage>
        <taxon>Bacteria</taxon>
        <taxon>Pseudomonadati</taxon>
        <taxon>Pseudomonadota</taxon>
        <taxon>Alphaproteobacteria</taxon>
        <taxon>Caulobacterales</taxon>
        <taxon>Caulobacteraceae</taxon>
        <taxon>Caulobacter</taxon>
    </lineage>
</organism>
<evidence type="ECO:0000256" key="3">
    <source>
        <dbReference type="ARBA" id="ARBA00022825"/>
    </source>
</evidence>
<dbReference type="AlphaFoldDB" id="A0A2N5DG94"/>
<evidence type="ECO:0000256" key="1">
    <source>
        <dbReference type="ARBA" id="ARBA00022670"/>
    </source>
</evidence>
<evidence type="ECO:0000313" key="5">
    <source>
        <dbReference type="Proteomes" id="UP000234479"/>
    </source>
</evidence>
<keyword evidence="5" id="KW-1185">Reference proteome</keyword>
<protein>
    <submittedName>
        <fullName evidence="4">Peptidase S14</fullName>
    </submittedName>
</protein>
<evidence type="ECO:0000256" key="2">
    <source>
        <dbReference type="ARBA" id="ARBA00022801"/>
    </source>
</evidence>
<dbReference type="PANTHER" id="PTHR10381">
    <property type="entry name" value="ATP-DEPENDENT CLP PROTEASE PROTEOLYTIC SUBUNIT"/>
    <property type="match status" value="1"/>
</dbReference>
<dbReference type="RefSeq" id="WP_101718346.1">
    <property type="nucleotide sequence ID" value="NZ_PJRS01000022.1"/>
</dbReference>
<keyword evidence="2" id="KW-0378">Hydrolase</keyword>
<keyword evidence="3" id="KW-0720">Serine protease</keyword>
<dbReference type="InterPro" id="IPR029045">
    <property type="entry name" value="ClpP/crotonase-like_dom_sf"/>
</dbReference>
<dbReference type="GO" id="GO:0051117">
    <property type="term" value="F:ATPase binding"/>
    <property type="evidence" value="ECO:0007669"/>
    <property type="project" value="TreeGrafter"/>
</dbReference>
<dbReference type="SUPFAM" id="SSF52096">
    <property type="entry name" value="ClpP/crotonase"/>
    <property type="match status" value="1"/>
</dbReference>
<dbReference type="PANTHER" id="PTHR10381:SF70">
    <property type="entry name" value="ATP-DEPENDENT CLP PROTEASE PROTEOLYTIC SUBUNIT"/>
    <property type="match status" value="1"/>
</dbReference>
<dbReference type="OrthoDB" id="9806592at2"/>
<keyword evidence="1" id="KW-0645">Protease</keyword>